<dbReference type="RefSeq" id="WP_123229371.1">
    <property type="nucleotide sequence ID" value="NZ_RJSE01000009.1"/>
</dbReference>
<reference evidence="4 5" key="1">
    <citation type="submission" date="2018-11" db="EMBL/GenBank/DDBJ databases">
        <authorList>
            <person name="Li F."/>
        </authorList>
    </citation>
    <scope>NUCLEOTIDE SEQUENCE [LARGE SCALE GENOMIC DNA]</scope>
    <source>
        <strain evidence="4 5">Gsoil 097</strain>
    </source>
</reference>
<evidence type="ECO:0000313" key="4">
    <source>
        <dbReference type="EMBL" id="RNL60619.1"/>
    </source>
</evidence>
<feature type="transmembrane region" description="Helical" evidence="2">
    <location>
        <begin position="373"/>
        <end position="392"/>
    </location>
</feature>
<keyword evidence="2" id="KW-0472">Membrane</keyword>
<dbReference type="PANTHER" id="PTHR34473:SF2">
    <property type="entry name" value="UPF0699 TRANSMEMBRANE PROTEIN YDBT"/>
    <property type="match status" value="1"/>
</dbReference>
<feature type="transmembrane region" description="Helical" evidence="2">
    <location>
        <begin position="194"/>
        <end position="216"/>
    </location>
</feature>
<name>A0A3N0CBD0_9ACTN</name>
<evidence type="ECO:0000259" key="3">
    <source>
        <dbReference type="Pfam" id="PF03703"/>
    </source>
</evidence>
<dbReference type="PIRSF" id="PIRSF026631">
    <property type="entry name" value="UCP026631"/>
    <property type="match status" value="1"/>
</dbReference>
<evidence type="ECO:0000256" key="2">
    <source>
        <dbReference type="SAM" id="Phobius"/>
    </source>
</evidence>
<feature type="domain" description="YdbS-like PH" evidence="3">
    <location>
        <begin position="426"/>
        <end position="487"/>
    </location>
</feature>
<dbReference type="OrthoDB" id="4121259at2"/>
<protein>
    <recommendedName>
        <fullName evidence="3">YdbS-like PH domain-containing protein</fullName>
    </recommendedName>
</protein>
<feature type="transmembrane region" description="Helical" evidence="2">
    <location>
        <begin position="49"/>
        <end position="67"/>
    </location>
</feature>
<dbReference type="InterPro" id="IPR005182">
    <property type="entry name" value="YdbS-like_PH"/>
</dbReference>
<comment type="caution">
    <text evidence="4">The sequence shown here is derived from an EMBL/GenBank/DDBJ whole genome shotgun (WGS) entry which is preliminary data.</text>
</comment>
<organism evidence="4 5">
    <name type="scientific">Nocardioides marmoriginsengisoli</name>
    <dbReference type="NCBI Taxonomy" id="661483"/>
    <lineage>
        <taxon>Bacteria</taxon>
        <taxon>Bacillati</taxon>
        <taxon>Actinomycetota</taxon>
        <taxon>Actinomycetes</taxon>
        <taxon>Propionibacteriales</taxon>
        <taxon>Nocardioidaceae</taxon>
        <taxon>Nocardioides</taxon>
    </lineage>
</organism>
<sequence length="529" mass="55977">MSGDLGYDADWRRLDARMLLVHPVNEVIRFLPLLIGLFILGSSDAGDPWHYLGVAVPIAIGLARFATTSFRITGGQIELRRGLLSRSILTAPLDRVRTVELTAKPIHRLLGLAKVEIGTGSASRSSDGRVVLDSLGVGEARRLRIDLLHRGAQAGADVSTGSASGATTADGISTSSMSGTEQVLMRFDPSWVRYAPLTTSGLVIALAALGASTQILGNVIEAGLNASDVDEKVTSLPLALTIPAGVVVFVLVISVLAIAGYLLANWGFLLTRDEFARTFHVRRGLLTTRETSIDVDRLRGVEVHQPLGLRLAGGGRLTAIVTGFKSDADGSAPLVPAAPQAVVEGVGEYVLGEAGPLDVALVAHGPAARRRRYVRALVSTSLLPAVLFVLVGVADWPLWPALVALLAPVAGLGLAKDRYARLGHGLTRDYVVIRWGSLRGRRDALQRTGIIGWNIKQTFFQRRAGLVSLTATTAAGQQSYEILDVPEELAVAFAAEAVPGLVEQFVGPDVEARTSGPRTSSASRRGDGT</sequence>
<proteinExistence type="predicted"/>
<accession>A0A3N0CBD0</accession>
<feature type="domain" description="YdbS-like PH" evidence="3">
    <location>
        <begin position="66"/>
        <end position="144"/>
    </location>
</feature>
<dbReference type="Proteomes" id="UP000267128">
    <property type="component" value="Unassembled WGS sequence"/>
</dbReference>
<dbReference type="EMBL" id="RJSE01000009">
    <property type="protein sequence ID" value="RNL60619.1"/>
    <property type="molecule type" value="Genomic_DNA"/>
</dbReference>
<gene>
    <name evidence="4" type="ORF">EFK50_20100</name>
</gene>
<feature type="region of interest" description="Disordered" evidence="1">
    <location>
        <begin position="509"/>
        <end position="529"/>
    </location>
</feature>
<dbReference type="PANTHER" id="PTHR34473">
    <property type="entry name" value="UPF0699 TRANSMEMBRANE PROTEIN YDBS"/>
    <property type="match status" value="1"/>
</dbReference>
<dbReference type="Pfam" id="PF03703">
    <property type="entry name" value="bPH_2"/>
    <property type="match status" value="2"/>
</dbReference>
<keyword evidence="2" id="KW-0812">Transmembrane</keyword>
<keyword evidence="5" id="KW-1185">Reference proteome</keyword>
<dbReference type="AlphaFoldDB" id="A0A3N0CBD0"/>
<feature type="transmembrane region" description="Helical" evidence="2">
    <location>
        <begin position="398"/>
        <end position="415"/>
    </location>
</feature>
<feature type="transmembrane region" description="Helical" evidence="2">
    <location>
        <begin position="236"/>
        <end position="264"/>
    </location>
</feature>
<keyword evidence="2" id="KW-1133">Transmembrane helix</keyword>
<evidence type="ECO:0000313" key="5">
    <source>
        <dbReference type="Proteomes" id="UP000267128"/>
    </source>
</evidence>
<feature type="transmembrane region" description="Helical" evidence="2">
    <location>
        <begin position="27"/>
        <end position="43"/>
    </location>
</feature>
<dbReference type="InterPro" id="IPR014529">
    <property type="entry name" value="UCP026631"/>
</dbReference>
<evidence type="ECO:0000256" key="1">
    <source>
        <dbReference type="SAM" id="MobiDB-lite"/>
    </source>
</evidence>